<comment type="similarity">
    <text evidence="1 11">Belongs to the RNA polymerase alpha chain family.</text>
</comment>
<dbReference type="GO" id="GO:0003677">
    <property type="term" value="F:DNA binding"/>
    <property type="evidence" value="ECO:0007669"/>
    <property type="project" value="UniProtKB-UniRule"/>
</dbReference>
<evidence type="ECO:0000256" key="12">
    <source>
        <dbReference type="SAM" id="MobiDB-lite"/>
    </source>
</evidence>
<keyword evidence="4 11" id="KW-0240">DNA-directed RNA polymerase</keyword>
<gene>
    <name evidence="11" type="primary">rpoA</name>
    <name evidence="14" type="ORF">A2633_04065</name>
</gene>
<name>A0A1G2K4V5_9BACT</name>
<dbReference type="Pfam" id="PF01193">
    <property type="entry name" value="RNA_pol_L"/>
    <property type="match status" value="1"/>
</dbReference>
<dbReference type="Gene3D" id="2.170.120.12">
    <property type="entry name" value="DNA-directed RNA polymerase, insert domain"/>
    <property type="match status" value="1"/>
</dbReference>
<dbReference type="GO" id="GO:0000428">
    <property type="term" value="C:DNA-directed RNA polymerase complex"/>
    <property type="evidence" value="ECO:0007669"/>
    <property type="project" value="UniProtKB-KW"/>
</dbReference>
<dbReference type="InterPro" id="IPR011773">
    <property type="entry name" value="DNA-dir_RpoA"/>
</dbReference>
<evidence type="ECO:0000256" key="11">
    <source>
        <dbReference type="HAMAP-Rule" id="MF_00059"/>
    </source>
</evidence>
<keyword evidence="7 11" id="KW-0804">Transcription</keyword>
<dbReference type="Gene3D" id="1.10.150.20">
    <property type="entry name" value="5' to 3' exonuclease, C-terminal subdomain"/>
    <property type="match status" value="1"/>
</dbReference>
<dbReference type="NCBIfam" id="TIGR02027">
    <property type="entry name" value="rpoA"/>
    <property type="match status" value="1"/>
</dbReference>
<evidence type="ECO:0000313" key="14">
    <source>
        <dbReference type="EMBL" id="OGZ94425.1"/>
    </source>
</evidence>
<comment type="function">
    <text evidence="11">DNA-dependent RNA polymerase catalyzes the transcription of DNA into RNA using the four ribonucleoside triphosphates as substrates.</text>
</comment>
<evidence type="ECO:0000256" key="1">
    <source>
        <dbReference type="ARBA" id="ARBA00007123"/>
    </source>
</evidence>
<evidence type="ECO:0000256" key="7">
    <source>
        <dbReference type="ARBA" id="ARBA00023163"/>
    </source>
</evidence>
<evidence type="ECO:0000256" key="10">
    <source>
        <dbReference type="ARBA" id="ARBA00048552"/>
    </source>
</evidence>
<dbReference type="HAMAP" id="MF_00059">
    <property type="entry name" value="RNApol_bact_RpoA"/>
    <property type="match status" value="1"/>
</dbReference>
<evidence type="ECO:0000259" key="13">
    <source>
        <dbReference type="SMART" id="SM00662"/>
    </source>
</evidence>
<feature type="compositionally biased region" description="Acidic residues" evidence="12">
    <location>
        <begin position="236"/>
        <end position="253"/>
    </location>
</feature>
<dbReference type="GO" id="GO:0003899">
    <property type="term" value="F:DNA-directed RNA polymerase activity"/>
    <property type="evidence" value="ECO:0007669"/>
    <property type="project" value="UniProtKB-UniRule"/>
</dbReference>
<evidence type="ECO:0000256" key="5">
    <source>
        <dbReference type="ARBA" id="ARBA00022679"/>
    </source>
</evidence>
<dbReference type="SUPFAM" id="SSF55257">
    <property type="entry name" value="RBP11-like subunits of RNA polymerase"/>
    <property type="match status" value="1"/>
</dbReference>
<feature type="domain" description="DNA-directed RNA polymerase RpoA/D/Rpb3-type" evidence="13">
    <location>
        <begin position="17"/>
        <end position="225"/>
    </location>
</feature>
<dbReference type="GO" id="GO:0006351">
    <property type="term" value="P:DNA-templated transcription"/>
    <property type="evidence" value="ECO:0007669"/>
    <property type="project" value="UniProtKB-UniRule"/>
</dbReference>
<dbReference type="Pfam" id="PF01000">
    <property type="entry name" value="RNA_pol_A_bac"/>
    <property type="match status" value="1"/>
</dbReference>
<dbReference type="SUPFAM" id="SSF56553">
    <property type="entry name" value="Insert subdomain of RNA polymerase alpha subunit"/>
    <property type="match status" value="1"/>
</dbReference>
<dbReference type="SMART" id="SM00662">
    <property type="entry name" value="RPOLD"/>
    <property type="match status" value="1"/>
</dbReference>
<dbReference type="GO" id="GO:0005737">
    <property type="term" value="C:cytoplasm"/>
    <property type="evidence" value="ECO:0007669"/>
    <property type="project" value="UniProtKB-ARBA"/>
</dbReference>
<dbReference type="EMBL" id="MHQC01000036">
    <property type="protein sequence ID" value="OGZ94425.1"/>
    <property type="molecule type" value="Genomic_DNA"/>
</dbReference>
<reference evidence="14 15" key="1">
    <citation type="journal article" date="2016" name="Nat. Commun.">
        <title>Thousands of microbial genomes shed light on interconnected biogeochemical processes in an aquifer system.</title>
        <authorList>
            <person name="Anantharaman K."/>
            <person name="Brown C.T."/>
            <person name="Hug L.A."/>
            <person name="Sharon I."/>
            <person name="Castelle C.J."/>
            <person name="Probst A.J."/>
            <person name="Thomas B.C."/>
            <person name="Singh A."/>
            <person name="Wilkins M.J."/>
            <person name="Karaoz U."/>
            <person name="Brodie E.L."/>
            <person name="Williams K.H."/>
            <person name="Hubbard S.S."/>
            <person name="Banfield J.F."/>
        </authorList>
    </citation>
    <scope>NUCLEOTIDE SEQUENCE [LARGE SCALE GENOMIC DNA]</scope>
</reference>
<evidence type="ECO:0000256" key="4">
    <source>
        <dbReference type="ARBA" id="ARBA00022478"/>
    </source>
</evidence>
<comment type="domain">
    <text evidence="11">The N-terminal domain is essential for RNAP assembly and basal transcription, whereas the C-terminal domain is involved in interaction with transcriptional regulators and with upstream promoter elements.</text>
</comment>
<comment type="caution">
    <text evidence="14">The sequence shown here is derived from an EMBL/GenBank/DDBJ whole genome shotgun (WGS) entry which is preliminary data.</text>
</comment>
<dbReference type="Pfam" id="PF03118">
    <property type="entry name" value="RNA_pol_A_CTD"/>
    <property type="match status" value="1"/>
</dbReference>
<dbReference type="InterPro" id="IPR036643">
    <property type="entry name" value="RNApol_insert_sf"/>
</dbReference>
<evidence type="ECO:0000313" key="15">
    <source>
        <dbReference type="Proteomes" id="UP000177152"/>
    </source>
</evidence>
<feature type="region of interest" description="Alpha N-terminal domain (alpha-NTD)" evidence="11">
    <location>
        <begin position="1"/>
        <end position="229"/>
    </location>
</feature>
<keyword evidence="6 11" id="KW-0548">Nucleotidyltransferase</keyword>
<dbReference type="FunFam" id="2.170.120.12:FF:000001">
    <property type="entry name" value="DNA-directed RNA polymerase subunit alpha"/>
    <property type="match status" value="1"/>
</dbReference>
<dbReference type="Gene3D" id="3.30.1360.10">
    <property type="entry name" value="RNA polymerase, RBP11-like subunit"/>
    <property type="match status" value="1"/>
</dbReference>
<evidence type="ECO:0000256" key="3">
    <source>
        <dbReference type="ARBA" id="ARBA00015972"/>
    </source>
</evidence>
<dbReference type="InterPro" id="IPR011260">
    <property type="entry name" value="RNAP_asu_C"/>
</dbReference>
<evidence type="ECO:0000256" key="8">
    <source>
        <dbReference type="ARBA" id="ARBA00032524"/>
    </source>
</evidence>
<dbReference type="SUPFAM" id="SSF47789">
    <property type="entry name" value="C-terminal domain of RNA polymerase alpha subunit"/>
    <property type="match status" value="1"/>
</dbReference>
<dbReference type="AlphaFoldDB" id="A0A1G2K4V5"/>
<comment type="catalytic activity">
    <reaction evidence="10 11">
        <text>RNA(n) + a ribonucleoside 5'-triphosphate = RNA(n+1) + diphosphate</text>
        <dbReference type="Rhea" id="RHEA:21248"/>
        <dbReference type="Rhea" id="RHEA-COMP:14527"/>
        <dbReference type="Rhea" id="RHEA-COMP:17342"/>
        <dbReference type="ChEBI" id="CHEBI:33019"/>
        <dbReference type="ChEBI" id="CHEBI:61557"/>
        <dbReference type="ChEBI" id="CHEBI:140395"/>
        <dbReference type="EC" id="2.7.7.6"/>
    </reaction>
</comment>
<protein>
    <recommendedName>
        <fullName evidence="3 11">DNA-directed RNA polymerase subunit alpha</fullName>
        <shortName evidence="11">RNAP subunit alpha</shortName>
        <ecNumber evidence="2 11">2.7.7.6</ecNumber>
    </recommendedName>
    <alternativeName>
        <fullName evidence="9 11">RNA polymerase subunit alpha</fullName>
    </alternativeName>
    <alternativeName>
        <fullName evidence="8 11">Transcriptase subunit alpha</fullName>
    </alternativeName>
</protein>
<proteinExistence type="inferred from homology"/>
<dbReference type="InterPro" id="IPR011262">
    <property type="entry name" value="DNA-dir_RNA_pol_insert"/>
</dbReference>
<dbReference type="CDD" id="cd06928">
    <property type="entry name" value="RNAP_alpha_NTD"/>
    <property type="match status" value="1"/>
</dbReference>
<accession>A0A1G2K4V5</accession>
<evidence type="ECO:0000256" key="6">
    <source>
        <dbReference type="ARBA" id="ARBA00022695"/>
    </source>
</evidence>
<feature type="region of interest" description="Disordered" evidence="12">
    <location>
        <begin position="228"/>
        <end position="257"/>
    </location>
</feature>
<dbReference type="InterPro" id="IPR036603">
    <property type="entry name" value="RBP11-like"/>
</dbReference>
<feature type="region of interest" description="Alpha C-terminal domain (alpha-CTD)" evidence="11">
    <location>
        <begin position="252"/>
        <end position="318"/>
    </location>
</feature>
<dbReference type="NCBIfam" id="NF003519">
    <property type="entry name" value="PRK05182.2-5"/>
    <property type="match status" value="1"/>
</dbReference>
<sequence length="318" mass="34802">MIPLPQKPKVILEEGNRGVYEIEGLYPGYGHTLGNSLRRVLLSSLSGAVITSVKIEGASHEFTTISGVLEDMVEIVLNLKQIRFKMHGDGPHTISVDVKGEREVTSSDFTLPSQLELVTPDVHIVTVTDKKTNFKMDAEVEVGLGYQSVESRKKEKVEIGAVALDASFTPVRAVNYEVENMRVGDRTDFNRLRLHVVTDGSLSPREALKEAALILVSQFQGVVEIFTEGSEPSSEASEEAVLEEGGEEGEEEEVSKKKIEDLDLSTRTMNALNAGGVKTVGVLTKKTEKKLKELEGLGDKGIQEIRRELGNLGLTLKD</sequence>
<evidence type="ECO:0000256" key="9">
    <source>
        <dbReference type="ARBA" id="ARBA00033070"/>
    </source>
</evidence>
<comment type="subunit">
    <text evidence="11">Homodimer. The RNAP catalytic core consists of 2 alpha, 1 beta, 1 beta' and 1 omega subunit. When a sigma factor is associated with the core the holoenzyme is formed, which can initiate transcription.</text>
</comment>
<evidence type="ECO:0000256" key="2">
    <source>
        <dbReference type="ARBA" id="ARBA00012418"/>
    </source>
</evidence>
<keyword evidence="5 11" id="KW-0808">Transferase</keyword>
<dbReference type="Proteomes" id="UP000177152">
    <property type="component" value="Unassembled WGS sequence"/>
</dbReference>
<dbReference type="GO" id="GO:0046983">
    <property type="term" value="F:protein dimerization activity"/>
    <property type="evidence" value="ECO:0007669"/>
    <property type="project" value="InterPro"/>
</dbReference>
<dbReference type="EC" id="2.7.7.6" evidence="2 11"/>
<dbReference type="InterPro" id="IPR011263">
    <property type="entry name" value="DNA-dir_RNA_pol_RpoA/D/Rpb3"/>
</dbReference>
<organism evidence="14 15">
    <name type="scientific">Candidatus Sungbacteria bacterium RIFCSPHIGHO2_01_FULL_47_32</name>
    <dbReference type="NCBI Taxonomy" id="1802264"/>
    <lineage>
        <taxon>Bacteria</taxon>
        <taxon>Candidatus Sungiibacteriota</taxon>
    </lineage>
</organism>